<evidence type="ECO:0000313" key="1">
    <source>
        <dbReference type="EMBL" id="SLN62422.1"/>
    </source>
</evidence>
<dbReference type="InterPro" id="IPR045851">
    <property type="entry name" value="AMP-bd_C_sf"/>
</dbReference>
<reference evidence="1 2" key="1">
    <citation type="submission" date="2017-03" db="EMBL/GenBank/DDBJ databases">
        <authorList>
            <person name="Afonso C.L."/>
            <person name="Miller P.J."/>
            <person name="Scott M.A."/>
            <person name="Spackman E."/>
            <person name="Goraichik I."/>
            <person name="Dimitrov K.M."/>
            <person name="Suarez D.L."/>
            <person name="Swayne D.E."/>
        </authorList>
    </citation>
    <scope>NUCLEOTIDE SEQUENCE [LARGE SCALE GENOMIC DNA]</scope>
    <source>
        <strain evidence="1 2">CECT 8110</strain>
    </source>
</reference>
<dbReference type="Proteomes" id="UP000193207">
    <property type="component" value="Unassembled WGS sequence"/>
</dbReference>
<sequence length="84" mass="8924">MFVRPEQVAALVAGHAEIARARVIASREGEMDVMTVQIEANGGDADAFSGSVAEVLKLKGRIEIVAPGSLPNDGKVIEDQRSYD</sequence>
<protein>
    <recommendedName>
        <fullName evidence="3">AMP-dependent ligase C-terminal domain-containing protein</fullName>
    </recommendedName>
</protein>
<evidence type="ECO:0008006" key="3">
    <source>
        <dbReference type="Google" id="ProtNLM"/>
    </source>
</evidence>
<evidence type="ECO:0000313" key="2">
    <source>
        <dbReference type="Proteomes" id="UP000193207"/>
    </source>
</evidence>
<proteinExistence type="predicted"/>
<dbReference type="AlphaFoldDB" id="A0A1X6ZVC1"/>
<dbReference type="EMBL" id="FWFU01000004">
    <property type="protein sequence ID" value="SLN62422.1"/>
    <property type="molecule type" value="Genomic_DNA"/>
</dbReference>
<gene>
    <name evidence="1" type="ORF">ROH8110_03526</name>
</gene>
<dbReference type="Gene3D" id="3.30.300.30">
    <property type="match status" value="1"/>
</dbReference>
<name>A0A1X6ZVC1_9RHOB</name>
<organism evidence="1 2">
    <name type="scientific">Roseovarius halotolerans</name>
    <dbReference type="NCBI Taxonomy" id="505353"/>
    <lineage>
        <taxon>Bacteria</taxon>
        <taxon>Pseudomonadati</taxon>
        <taxon>Pseudomonadota</taxon>
        <taxon>Alphaproteobacteria</taxon>
        <taxon>Rhodobacterales</taxon>
        <taxon>Roseobacteraceae</taxon>
        <taxon>Roseovarius</taxon>
    </lineage>
</organism>
<keyword evidence="2" id="KW-1185">Reference proteome</keyword>
<accession>A0A1X6ZVC1</accession>